<dbReference type="Pfam" id="PF13022">
    <property type="entry name" value="HTH_Tnp_1_2"/>
    <property type="match status" value="1"/>
</dbReference>
<evidence type="ECO:0000313" key="2">
    <source>
        <dbReference type="EMBL" id="MDZ5609483.1"/>
    </source>
</evidence>
<dbReference type="SUPFAM" id="SSF46689">
    <property type="entry name" value="Homeodomain-like"/>
    <property type="match status" value="2"/>
</dbReference>
<dbReference type="EMBL" id="JAXOVW010000066">
    <property type="protein sequence ID" value="MDZ5609483.1"/>
    <property type="molecule type" value="Genomic_DNA"/>
</dbReference>
<comment type="caution">
    <text evidence="2">The sequence shown here is derived from an EMBL/GenBank/DDBJ whole genome shotgun (WGS) entry which is preliminary data.</text>
</comment>
<organism evidence="2 3">
    <name type="scientific">Bacillus bingmayongensis</name>
    <dbReference type="NCBI Taxonomy" id="1150157"/>
    <lineage>
        <taxon>Bacteria</taxon>
        <taxon>Bacillati</taxon>
        <taxon>Bacillota</taxon>
        <taxon>Bacilli</taxon>
        <taxon>Bacillales</taxon>
        <taxon>Bacillaceae</taxon>
        <taxon>Bacillus</taxon>
    </lineage>
</organism>
<dbReference type="InterPro" id="IPR024978">
    <property type="entry name" value="Homeodomain_phBC6A51-type"/>
</dbReference>
<feature type="domain" description="Homeodomain phBC6A51-type" evidence="1">
    <location>
        <begin position="2"/>
        <end position="114"/>
    </location>
</feature>
<dbReference type="Gene3D" id="1.10.10.60">
    <property type="entry name" value="Homeodomain-like"/>
    <property type="match status" value="1"/>
</dbReference>
<keyword evidence="3" id="KW-1185">Reference proteome</keyword>
<dbReference type="RefSeq" id="WP_207996373.1">
    <property type="nucleotide sequence ID" value="NZ_JAXOVW010000066.1"/>
</dbReference>
<proteinExistence type="predicted"/>
<sequence length="131" mass="15249">MKQRKLTPQQLEILTQIFERQRAGETLTAIAKDIGVDRRTIYNWKKSLDWLEMERQLKEKLISDAYYSVMDTLVRRAIDGKSPKFIELYLKTQGKLKDVSEVHTKQELNITNEVTPDVLAEIDKILAEQGV</sequence>
<gene>
    <name evidence="2" type="ORF">U2I54_21050</name>
</gene>
<evidence type="ECO:0000259" key="1">
    <source>
        <dbReference type="Pfam" id="PF13022"/>
    </source>
</evidence>
<evidence type="ECO:0000313" key="3">
    <source>
        <dbReference type="Proteomes" id="UP001291930"/>
    </source>
</evidence>
<name>A0ABU5K1E6_9BACI</name>
<dbReference type="InterPro" id="IPR009057">
    <property type="entry name" value="Homeodomain-like_sf"/>
</dbReference>
<reference evidence="3" key="1">
    <citation type="submission" date="2023-11" db="EMBL/GenBank/DDBJ databases">
        <title>Genome Sequence of Bacillus pseudomycoides stain BUPM19.</title>
        <authorList>
            <person name="Farhat A."/>
        </authorList>
    </citation>
    <scope>NUCLEOTIDE SEQUENCE [LARGE SCALE GENOMIC DNA]</scope>
    <source>
        <strain evidence="3">BUPM19</strain>
    </source>
</reference>
<accession>A0ABU5K1E6</accession>
<dbReference type="Proteomes" id="UP001291930">
    <property type="component" value="Unassembled WGS sequence"/>
</dbReference>
<protein>
    <submittedName>
        <fullName evidence="2">PhBC6A51 family helix-turn-helix protein</fullName>
    </submittedName>
</protein>